<evidence type="ECO:0000313" key="4">
    <source>
        <dbReference type="Proteomes" id="UP000578112"/>
    </source>
</evidence>
<dbReference type="AlphaFoldDB" id="A0A7W7HZL8"/>
<dbReference type="Proteomes" id="UP000578112">
    <property type="component" value="Unassembled WGS sequence"/>
</dbReference>
<gene>
    <name evidence="3" type="ORF">BJ971_004179</name>
</gene>
<dbReference type="EMBL" id="JACHNH010000001">
    <property type="protein sequence ID" value="MBB4763623.1"/>
    <property type="molecule type" value="Genomic_DNA"/>
</dbReference>
<keyword evidence="2" id="KW-0732">Signal</keyword>
<feature type="signal peptide" evidence="2">
    <location>
        <begin position="1"/>
        <end position="25"/>
    </location>
</feature>
<dbReference type="RefSeq" id="WP_184994913.1">
    <property type="nucleotide sequence ID" value="NZ_BOMK01000020.1"/>
</dbReference>
<organism evidence="3 4">
    <name type="scientific">Actinoplanes digitatis</name>
    <dbReference type="NCBI Taxonomy" id="1868"/>
    <lineage>
        <taxon>Bacteria</taxon>
        <taxon>Bacillati</taxon>
        <taxon>Actinomycetota</taxon>
        <taxon>Actinomycetes</taxon>
        <taxon>Micromonosporales</taxon>
        <taxon>Micromonosporaceae</taxon>
        <taxon>Actinoplanes</taxon>
    </lineage>
</organism>
<reference evidence="3 4" key="1">
    <citation type="submission" date="2020-08" db="EMBL/GenBank/DDBJ databases">
        <title>Sequencing the genomes of 1000 actinobacteria strains.</title>
        <authorList>
            <person name="Klenk H.-P."/>
        </authorList>
    </citation>
    <scope>NUCLEOTIDE SEQUENCE [LARGE SCALE GENOMIC DNA]</scope>
    <source>
        <strain evidence="3 4">DSM 43149</strain>
    </source>
</reference>
<comment type="caution">
    <text evidence="3">The sequence shown here is derived from an EMBL/GenBank/DDBJ whole genome shotgun (WGS) entry which is preliminary data.</text>
</comment>
<feature type="compositionally biased region" description="Low complexity" evidence="1">
    <location>
        <begin position="50"/>
        <end position="66"/>
    </location>
</feature>
<proteinExistence type="predicted"/>
<name>A0A7W7HZL8_9ACTN</name>
<feature type="chain" id="PRO_5038534792" description="Excalibur calcium-binding domain-containing protein" evidence="2">
    <location>
        <begin position="26"/>
        <end position="176"/>
    </location>
</feature>
<evidence type="ECO:0000313" key="3">
    <source>
        <dbReference type="EMBL" id="MBB4763623.1"/>
    </source>
</evidence>
<evidence type="ECO:0000256" key="1">
    <source>
        <dbReference type="SAM" id="MobiDB-lite"/>
    </source>
</evidence>
<accession>A0A7W7HZL8</accession>
<evidence type="ECO:0000256" key="2">
    <source>
        <dbReference type="SAM" id="SignalP"/>
    </source>
</evidence>
<feature type="compositionally biased region" description="Pro residues" evidence="1">
    <location>
        <begin position="67"/>
        <end position="78"/>
    </location>
</feature>
<protein>
    <recommendedName>
        <fullName evidence="5">Excalibur calcium-binding domain-containing protein</fullName>
    </recommendedName>
</protein>
<keyword evidence="4" id="KW-1185">Reference proteome</keyword>
<feature type="compositionally biased region" description="Low complexity" evidence="1">
    <location>
        <begin position="79"/>
        <end position="88"/>
    </location>
</feature>
<feature type="region of interest" description="Disordered" evidence="1">
    <location>
        <begin position="30"/>
        <end position="88"/>
    </location>
</feature>
<evidence type="ECO:0008006" key="5">
    <source>
        <dbReference type="Google" id="ProtNLM"/>
    </source>
</evidence>
<sequence>MTPKRHAAAVLGAAGVLAAAVWLLAAPGGQDAHPAGAAAPRPTDTTWPLSATPAAPAPATTSGAAAAPPPSPTTPAPRSPATSATAGPFVQTFAQQPGVRPQRPLPSPTATHHVPANVDGCDHNYGTITQCVPWTFPDGTTDRCAWLAGHGFERLRVVGEDRQKLDSDGNKIACDD</sequence>